<evidence type="ECO:0000256" key="1">
    <source>
        <dbReference type="ARBA" id="ARBA00022692"/>
    </source>
</evidence>
<dbReference type="OrthoDB" id="9816124at2"/>
<keyword evidence="3 4" id="KW-0472">Membrane</keyword>
<sequence length="187" mass="20158">MTKEILTRHYAIHQACHWAVVGMLVPVLILIFQFHGLTLKEVGIVMAVWVGSTAVLEIPLGSFTDKYGRKLTYLLSLLLNLVGATSLYFASNIQTFCLTAIILGAARAVYSGTLDAWFYDYFHTSSGTMTFHSASAIVNLMTTLGLAIGAYLGGLLPNIGIAVIHNANSPYDLNIIATLIGNIGSSF</sequence>
<protein>
    <submittedName>
        <fullName evidence="6">Tetracycline resistance protein</fullName>
    </submittedName>
</protein>
<feature type="transmembrane region" description="Helical" evidence="4">
    <location>
        <begin position="96"/>
        <end position="119"/>
    </location>
</feature>
<evidence type="ECO:0000259" key="5">
    <source>
        <dbReference type="PROSITE" id="PS50850"/>
    </source>
</evidence>
<dbReference type="PANTHER" id="PTHR23530:SF1">
    <property type="entry name" value="PERMEASE, MAJOR FACILITATOR SUPERFAMILY-RELATED"/>
    <property type="match status" value="1"/>
</dbReference>
<dbReference type="GO" id="GO:0022857">
    <property type="term" value="F:transmembrane transporter activity"/>
    <property type="evidence" value="ECO:0007669"/>
    <property type="project" value="InterPro"/>
</dbReference>
<comment type="caution">
    <text evidence="6">The sequence shown here is derived from an EMBL/GenBank/DDBJ whole genome shotgun (WGS) entry which is preliminary data.</text>
</comment>
<dbReference type="Proteomes" id="UP000029224">
    <property type="component" value="Unassembled WGS sequence"/>
</dbReference>
<evidence type="ECO:0000313" key="6">
    <source>
        <dbReference type="EMBL" id="GAL35410.1"/>
    </source>
</evidence>
<dbReference type="InterPro" id="IPR020846">
    <property type="entry name" value="MFS_dom"/>
</dbReference>
<dbReference type="SUPFAM" id="SSF103473">
    <property type="entry name" value="MFS general substrate transporter"/>
    <property type="match status" value="1"/>
</dbReference>
<feature type="transmembrane region" description="Helical" evidence="4">
    <location>
        <begin position="44"/>
        <end position="64"/>
    </location>
</feature>
<proteinExistence type="predicted"/>
<dbReference type="EMBL" id="BBMT01000007">
    <property type="protein sequence ID" value="GAL35410.1"/>
    <property type="molecule type" value="Genomic_DNA"/>
</dbReference>
<keyword evidence="1 4" id="KW-0812">Transmembrane</keyword>
<accession>A0A090T614</accession>
<evidence type="ECO:0000256" key="4">
    <source>
        <dbReference type="SAM" id="Phobius"/>
    </source>
</evidence>
<evidence type="ECO:0000256" key="2">
    <source>
        <dbReference type="ARBA" id="ARBA00022989"/>
    </source>
</evidence>
<feature type="transmembrane region" description="Helical" evidence="4">
    <location>
        <begin position="70"/>
        <end position="89"/>
    </location>
</feature>
<keyword evidence="2 4" id="KW-1133">Transmembrane helix</keyword>
<dbReference type="PROSITE" id="PS50850">
    <property type="entry name" value="MFS"/>
    <property type="match status" value="1"/>
</dbReference>
<feature type="transmembrane region" description="Helical" evidence="4">
    <location>
        <begin position="131"/>
        <end position="152"/>
    </location>
</feature>
<name>A0A090T614_9VIBR</name>
<organism evidence="6 7">
    <name type="scientific">Vibrio maritimus</name>
    <dbReference type="NCBI Taxonomy" id="990268"/>
    <lineage>
        <taxon>Bacteria</taxon>
        <taxon>Pseudomonadati</taxon>
        <taxon>Pseudomonadota</taxon>
        <taxon>Gammaproteobacteria</taxon>
        <taxon>Vibrionales</taxon>
        <taxon>Vibrionaceae</taxon>
        <taxon>Vibrio</taxon>
    </lineage>
</organism>
<dbReference type="Pfam" id="PF07690">
    <property type="entry name" value="MFS_1"/>
    <property type="match status" value="1"/>
</dbReference>
<feature type="domain" description="Major facilitator superfamily (MFS) profile" evidence="5">
    <location>
        <begin position="1"/>
        <end position="187"/>
    </location>
</feature>
<keyword evidence="7" id="KW-1185">Reference proteome</keyword>
<evidence type="ECO:0000313" key="7">
    <source>
        <dbReference type="Proteomes" id="UP000029224"/>
    </source>
</evidence>
<dbReference type="AlphaFoldDB" id="A0A090T614"/>
<reference evidence="6 7" key="1">
    <citation type="submission" date="2014-09" db="EMBL/GenBank/DDBJ databases">
        <title>Vibrio maritimus JCM 19240. (C210) whole genome shotgun sequence.</title>
        <authorList>
            <person name="Sawabe T."/>
            <person name="Meirelles P."/>
            <person name="Nakanishi M."/>
            <person name="Sayaka M."/>
            <person name="Hattori M."/>
            <person name="Ohkuma M."/>
        </authorList>
    </citation>
    <scope>NUCLEOTIDE SEQUENCE [LARGE SCALE GENOMIC DNA]</scope>
    <source>
        <strain evidence="6 7">JCM 19240</strain>
    </source>
</reference>
<dbReference type="InterPro" id="IPR036259">
    <property type="entry name" value="MFS_trans_sf"/>
</dbReference>
<dbReference type="Gene3D" id="1.20.1250.20">
    <property type="entry name" value="MFS general substrate transporter like domains"/>
    <property type="match status" value="1"/>
</dbReference>
<feature type="transmembrane region" description="Helical" evidence="4">
    <location>
        <begin position="12"/>
        <end position="32"/>
    </location>
</feature>
<dbReference type="InterPro" id="IPR011701">
    <property type="entry name" value="MFS"/>
</dbReference>
<gene>
    <name evidence="6" type="ORF">JCM19240_257</name>
</gene>
<dbReference type="InterPro" id="IPR053160">
    <property type="entry name" value="MFS_DHA3_Transporter"/>
</dbReference>
<evidence type="ECO:0000256" key="3">
    <source>
        <dbReference type="ARBA" id="ARBA00023136"/>
    </source>
</evidence>
<reference evidence="6 7" key="2">
    <citation type="submission" date="2014-09" db="EMBL/GenBank/DDBJ databases">
        <authorList>
            <consortium name="NBRP consortium"/>
            <person name="Sawabe T."/>
            <person name="Meirelles P."/>
            <person name="Nakanishi M."/>
            <person name="Sayaka M."/>
            <person name="Hattori M."/>
            <person name="Ohkuma M."/>
        </authorList>
    </citation>
    <scope>NUCLEOTIDE SEQUENCE [LARGE SCALE GENOMIC DNA]</scope>
    <source>
        <strain evidence="6 7">JCM 19240</strain>
    </source>
</reference>
<dbReference type="PANTHER" id="PTHR23530">
    <property type="entry name" value="TRANSPORT PROTEIN-RELATED"/>
    <property type="match status" value="1"/>
</dbReference>